<dbReference type="Proteomes" id="UP000886520">
    <property type="component" value="Chromosome 5"/>
</dbReference>
<dbReference type="FunFam" id="3.30.200.20:FF:000433">
    <property type="entry name" value="Predicted protein"/>
    <property type="match status" value="1"/>
</dbReference>
<feature type="domain" description="Protein kinase" evidence="13">
    <location>
        <begin position="526"/>
        <end position="817"/>
    </location>
</feature>
<keyword evidence="8 12" id="KW-1133">Transmembrane helix</keyword>
<dbReference type="FunFam" id="3.80.10.10:FF:000383">
    <property type="entry name" value="Leucine-rich repeat receptor protein kinase EMS1"/>
    <property type="match status" value="1"/>
</dbReference>
<evidence type="ECO:0000313" key="14">
    <source>
        <dbReference type="EMBL" id="KAI5079422.1"/>
    </source>
</evidence>
<sequence>MAGRNELHLTDAVLNIDAQEIQTLQGLREILQVQDGIWQKNKDPCYDWPGVSCKNGHVVSLSLSSVSYKVSLRDESLLLELTVQALSHLSFLRSFNATGYEFRGCLPESIGKLNKLNILDLTRTALQGAVPASLKLLTSLEFLSLAENNLTGSVSPSMDGLADLKHLDLSYNSFTGSLPFTLFSKAFQLVYVDLSHNKFENQIPPFIGQLVNLRHLALGHNDLQGNLPIKHLNLSRLEYLDVSANNLQGPIADTISHMRSLAYLNLERNYFTGSIPSAISNCTRLQTLILDRNMLNNNLPPSVATLSNLVTLSLSFNNLSGIIPSKIFTLPKLTTLVVSHNLFFGPIAFKELRPRLMQALDLSYNFLQGDPARELYPVENVVKNCFQGAPNQHTPKACRQFYRRVGVAWHEMPPKSVLPGGSSVSPLLDQGHTHKNKLLLIILGCAVGGAFVLAIAGACAVCNEKFKDNLAFKDNLEFKDDLELEIIVEEGETNTERGSSLDKDTFSSFLGESFPYDKLHRATGGFSSSQMLANGQSGELYKGILEEGTVVVVKRVYTTKKIELCLKELQVFQRASHRRLITVLGHCMDAPDEKFLVYKYMPYGDLASVLQMKNDIHEGTFHCCQRPLDWITRLKIAIGVAEGLTYLHHECSPPIVHGNVKATSILLDEKFEVRLGSLSFACSEDTASPAKLISCLFSLSRPLDYGDADLTTTDRSKGSKDVYDFGKLLLELLSGNCGITERRDFQTDSWVEWAVSLIHVHDKEALYQLLDPSLVVCGDFLDEAMVMAVVAKACLSSKVSKRPNMRHALKALRNPTLLFQEEKARSRLSQVWSQQSWNTALFGALRSVGASSSVSASENNNDIISTAGNSTFLVQNASFVSEIEELSLGEIQEV</sequence>
<dbReference type="FunFam" id="3.80.10.10:FF:000041">
    <property type="entry name" value="LRR receptor-like serine/threonine-protein kinase ERECTA"/>
    <property type="match status" value="1"/>
</dbReference>
<dbReference type="InterPro" id="IPR001245">
    <property type="entry name" value="Ser-Thr/Tyr_kinase_cat_dom"/>
</dbReference>
<organism evidence="14 15">
    <name type="scientific">Adiantum capillus-veneris</name>
    <name type="common">Maidenhair fern</name>
    <dbReference type="NCBI Taxonomy" id="13818"/>
    <lineage>
        <taxon>Eukaryota</taxon>
        <taxon>Viridiplantae</taxon>
        <taxon>Streptophyta</taxon>
        <taxon>Embryophyta</taxon>
        <taxon>Tracheophyta</taxon>
        <taxon>Polypodiopsida</taxon>
        <taxon>Polypodiidae</taxon>
        <taxon>Polypodiales</taxon>
        <taxon>Pteridineae</taxon>
        <taxon>Pteridaceae</taxon>
        <taxon>Vittarioideae</taxon>
        <taxon>Adiantum</taxon>
    </lineage>
</organism>
<dbReference type="InterPro" id="IPR011009">
    <property type="entry name" value="Kinase-like_dom_sf"/>
</dbReference>
<evidence type="ECO:0000256" key="2">
    <source>
        <dbReference type="ARBA" id="ARBA00004236"/>
    </source>
</evidence>
<evidence type="ECO:0000256" key="7">
    <source>
        <dbReference type="ARBA" id="ARBA00022737"/>
    </source>
</evidence>
<evidence type="ECO:0000313" key="15">
    <source>
        <dbReference type="Proteomes" id="UP000886520"/>
    </source>
</evidence>
<dbReference type="Gene3D" id="1.10.510.10">
    <property type="entry name" value="Transferase(Phosphotransferase) domain 1"/>
    <property type="match status" value="1"/>
</dbReference>
<dbReference type="FunFam" id="1.10.510.10:FF:000448">
    <property type="entry name" value="Putative LRR receptor-like serine/threonine-protein kinase"/>
    <property type="match status" value="1"/>
</dbReference>
<comment type="subcellular location">
    <subcellularLocation>
        <location evidence="2">Cell membrane</location>
    </subcellularLocation>
    <subcellularLocation>
        <location evidence="1">Membrane</location>
        <topology evidence="1">Single-pass membrane protein</topology>
    </subcellularLocation>
</comment>
<dbReference type="AlphaFoldDB" id="A0A9D4V5Q9"/>
<dbReference type="SUPFAM" id="SSF56112">
    <property type="entry name" value="Protein kinase-like (PK-like)"/>
    <property type="match status" value="1"/>
</dbReference>
<dbReference type="PROSITE" id="PS50011">
    <property type="entry name" value="PROTEIN_KINASE_DOM"/>
    <property type="match status" value="1"/>
</dbReference>
<keyword evidence="4" id="KW-0433">Leucine-rich repeat</keyword>
<dbReference type="PANTHER" id="PTHR27000">
    <property type="entry name" value="LEUCINE-RICH REPEAT RECEPTOR-LIKE PROTEIN KINASE FAMILY PROTEIN-RELATED"/>
    <property type="match status" value="1"/>
</dbReference>
<dbReference type="EMBL" id="JABFUD020000005">
    <property type="protein sequence ID" value="KAI5079422.1"/>
    <property type="molecule type" value="Genomic_DNA"/>
</dbReference>
<reference evidence="14 15" key="1">
    <citation type="submission" date="2021-01" db="EMBL/GenBank/DDBJ databases">
        <title>Adiantum capillus-veneris genome.</title>
        <authorList>
            <person name="Fang Y."/>
            <person name="Liao Q."/>
        </authorList>
    </citation>
    <scope>NUCLEOTIDE SEQUENCE [LARGE SCALE GENOMIC DNA]</scope>
    <source>
        <strain evidence="14">H3</strain>
        <tissue evidence="14">Leaf</tissue>
    </source>
</reference>
<dbReference type="InterPro" id="IPR001611">
    <property type="entry name" value="Leu-rich_rpt"/>
</dbReference>
<evidence type="ECO:0000256" key="3">
    <source>
        <dbReference type="ARBA" id="ARBA00022475"/>
    </source>
</evidence>
<evidence type="ECO:0000256" key="12">
    <source>
        <dbReference type="SAM" id="Phobius"/>
    </source>
</evidence>
<proteinExistence type="predicted"/>
<evidence type="ECO:0000256" key="5">
    <source>
        <dbReference type="ARBA" id="ARBA00022692"/>
    </source>
</evidence>
<keyword evidence="15" id="KW-1185">Reference proteome</keyword>
<gene>
    <name evidence="14" type="ORF">GOP47_0004901</name>
</gene>
<dbReference type="SMART" id="SM00369">
    <property type="entry name" value="LRR_TYP"/>
    <property type="match status" value="4"/>
</dbReference>
<dbReference type="InterPro" id="IPR000719">
    <property type="entry name" value="Prot_kinase_dom"/>
</dbReference>
<dbReference type="InterPro" id="IPR032675">
    <property type="entry name" value="LRR_dom_sf"/>
</dbReference>
<keyword evidence="11" id="KW-0325">Glycoprotein</keyword>
<dbReference type="OrthoDB" id="676979at2759"/>
<keyword evidence="5 12" id="KW-0812">Transmembrane</keyword>
<feature type="transmembrane region" description="Helical" evidence="12">
    <location>
        <begin position="438"/>
        <end position="458"/>
    </location>
</feature>
<evidence type="ECO:0000256" key="4">
    <source>
        <dbReference type="ARBA" id="ARBA00022614"/>
    </source>
</evidence>
<dbReference type="GO" id="GO:0004672">
    <property type="term" value="F:protein kinase activity"/>
    <property type="evidence" value="ECO:0007669"/>
    <property type="project" value="InterPro"/>
</dbReference>
<dbReference type="Pfam" id="PF00560">
    <property type="entry name" value="LRR_1"/>
    <property type="match status" value="2"/>
</dbReference>
<evidence type="ECO:0000256" key="9">
    <source>
        <dbReference type="ARBA" id="ARBA00023136"/>
    </source>
</evidence>
<dbReference type="Pfam" id="PF13855">
    <property type="entry name" value="LRR_8"/>
    <property type="match status" value="2"/>
</dbReference>
<comment type="caution">
    <text evidence="14">The sequence shown here is derived from an EMBL/GenBank/DDBJ whole genome shotgun (WGS) entry which is preliminary data.</text>
</comment>
<dbReference type="GO" id="GO:0005886">
    <property type="term" value="C:plasma membrane"/>
    <property type="evidence" value="ECO:0007669"/>
    <property type="project" value="UniProtKB-SubCell"/>
</dbReference>
<keyword evidence="9 12" id="KW-0472">Membrane</keyword>
<dbReference type="PANTHER" id="PTHR27000:SF775">
    <property type="entry name" value="PLANT INTRACELLULAR RAS-GROUP-RELATED LRR PROTEIN 3"/>
    <property type="match status" value="1"/>
</dbReference>
<keyword evidence="6" id="KW-0732">Signal</keyword>
<dbReference type="Gene3D" id="3.30.200.20">
    <property type="entry name" value="Phosphorylase Kinase, domain 1"/>
    <property type="match status" value="1"/>
</dbReference>
<keyword evidence="10" id="KW-0675">Receptor</keyword>
<evidence type="ECO:0000256" key="1">
    <source>
        <dbReference type="ARBA" id="ARBA00004167"/>
    </source>
</evidence>
<evidence type="ECO:0000256" key="10">
    <source>
        <dbReference type="ARBA" id="ARBA00023170"/>
    </source>
</evidence>
<dbReference type="Gene3D" id="3.80.10.10">
    <property type="entry name" value="Ribonuclease Inhibitor"/>
    <property type="match status" value="3"/>
</dbReference>
<evidence type="ECO:0000259" key="13">
    <source>
        <dbReference type="PROSITE" id="PS50011"/>
    </source>
</evidence>
<dbReference type="GO" id="GO:0005524">
    <property type="term" value="F:ATP binding"/>
    <property type="evidence" value="ECO:0007669"/>
    <property type="project" value="InterPro"/>
</dbReference>
<dbReference type="Pfam" id="PF07714">
    <property type="entry name" value="PK_Tyr_Ser-Thr"/>
    <property type="match status" value="1"/>
</dbReference>
<name>A0A9D4V5Q9_ADICA</name>
<keyword evidence="7" id="KW-0677">Repeat</keyword>
<evidence type="ECO:0000256" key="11">
    <source>
        <dbReference type="ARBA" id="ARBA00023180"/>
    </source>
</evidence>
<dbReference type="SUPFAM" id="SSF52058">
    <property type="entry name" value="L domain-like"/>
    <property type="match status" value="1"/>
</dbReference>
<accession>A0A9D4V5Q9</accession>
<keyword evidence="3" id="KW-1003">Cell membrane</keyword>
<dbReference type="InterPro" id="IPR003591">
    <property type="entry name" value="Leu-rich_rpt_typical-subtyp"/>
</dbReference>
<protein>
    <recommendedName>
        <fullName evidence="13">Protein kinase domain-containing protein</fullName>
    </recommendedName>
</protein>
<evidence type="ECO:0000256" key="6">
    <source>
        <dbReference type="ARBA" id="ARBA00022729"/>
    </source>
</evidence>
<evidence type="ECO:0000256" key="8">
    <source>
        <dbReference type="ARBA" id="ARBA00022989"/>
    </source>
</evidence>